<sequence length="312" mass="35691">MHPALTRFPAIDVPSNGLRFRVHTAGEGDRVALLLHGFPESWFSWRDQMPLLARLGYRVWAPDLRGYGGTEKPKDVRAYRMETLLDDVAGLVDAAKPRELLLVAHDWGGMVGWEFVRRRVRPVDRFVALNIPHPVLMRRALRSNPRQLARSWYMFMFQLPFVPEWYLARGDYRAIKGAFMSMAIDRKRFPKEVLDVYRDNAAQPGALRGMLNWYRAALRHPSPAKGAARVIETPTLMLWGEEDKALGKELTFGTEDLVRDLTVRYIPEVSHWVQQEAPETVNAMLEAWLTGKQVPQAWEVARASGGEAFASR</sequence>
<dbReference type="OrthoDB" id="5342129at2"/>
<dbReference type="InterPro" id="IPR000639">
    <property type="entry name" value="Epox_hydrolase-like"/>
</dbReference>
<proteinExistence type="predicted"/>
<dbReference type="InterPro" id="IPR000073">
    <property type="entry name" value="AB_hydrolase_1"/>
</dbReference>
<reference evidence="3 4" key="1">
    <citation type="submission" date="2015-03" db="EMBL/GenBank/DDBJ databases">
        <title>Genome assembly of Sandaracinus amylolyticus DSM 53668.</title>
        <authorList>
            <person name="Sharma G."/>
            <person name="Subramanian S."/>
        </authorList>
    </citation>
    <scope>NUCLEOTIDE SEQUENCE [LARGE SCALE GENOMIC DNA]</scope>
    <source>
        <strain evidence="3 4">DSM 53668</strain>
    </source>
</reference>
<evidence type="ECO:0000313" key="3">
    <source>
        <dbReference type="EMBL" id="AKF07420.1"/>
    </source>
</evidence>
<dbReference type="Pfam" id="PF00561">
    <property type="entry name" value="Abhydrolase_1"/>
    <property type="match status" value="1"/>
</dbReference>
<dbReference type="GO" id="GO:0016787">
    <property type="term" value="F:hydrolase activity"/>
    <property type="evidence" value="ECO:0007669"/>
    <property type="project" value="UniProtKB-KW"/>
</dbReference>
<keyword evidence="4" id="KW-1185">Reference proteome</keyword>
<evidence type="ECO:0000256" key="1">
    <source>
        <dbReference type="ARBA" id="ARBA00022801"/>
    </source>
</evidence>
<dbReference type="PRINTS" id="PR00111">
    <property type="entry name" value="ABHYDROLASE"/>
</dbReference>
<dbReference type="RefSeq" id="WP_053234680.1">
    <property type="nucleotide sequence ID" value="NZ_CP011125.1"/>
</dbReference>
<feature type="domain" description="AB hydrolase-1" evidence="2">
    <location>
        <begin position="33"/>
        <end position="274"/>
    </location>
</feature>
<accession>A0A0F6YJK5</accession>
<dbReference type="KEGG" id="samy:DB32_004569"/>
<protein>
    <submittedName>
        <fullName evidence="3">Putative epoxide hydrolase-related protein</fullName>
    </submittedName>
</protein>
<dbReference type="SUPFAM" id="SSF53474">
    <property type="entry name" value="alpha/beta-Hydrolases"/>
    <property type="match status" value="1"/>
</dbReference>
<evidence type="ECO:0000313" key="4">
    <source>
        <dbReference type="Proteomes" id="UP000034883"/>
    </source>
</evidence>
<dbReference type="STRING" id="927083.DB32_004569"/>
<evidence type="ECO:0000259" key="2">
    <source>
        <dbReference type="Pfam" id="PF00561"/>
    </source>
</evidence>
<dbReference type="Gene3D" id="3.40.50.1820">
    <property type="entry name" value="alpha/beta hydrolase"/>
    <property type="match status" value="1"/>
</dbReference>
<gene>
    <name evidence="3" type="ORF">DB32_004569</name>
</gene>
<dbReference type="PANTHER" id="PTHR43329">
    <property type="entry name" value="EPOXIDE HYDROLASE"/>
    <property type="match status" value="1"/>
</dbReference>
<dbReference type="PRINTS" id="PR00412">
    <property type="entry name" value="EPOXHYDRLASE"/>
</dbReference>
<dbReference type="Proteomes" id="UP000034883">
    <property type="component" value="Chromosome"/>
</dbReference>
<organism evidence="3 4">
    <name type="scientific">Sandaracinus amylolyticus</name>
    <dbReference type="NCBI Taxonomy" id="927083"/>
    <lineage>
        <taxon>Bacteria</taxon>
        <taxon>Pseudomonadati</taxon>
        <taxon>Myxococcota</taxon>
        <taxon>Polyangia</taxon>
        <taxon>Polyangiales</taxon>
        <taxon>Sandaracinaceae</taxon>
        <taxon>Sandaracinus</taxon>
    </lineage>
</organism>
<dbReference type="EMBL" id="CP011125">
    <property type="protein sequence ID" value="AKF07420.1"/>
    <property type="molecule type" value="Genomic_DNA"/>
</dbReference>
<dbReference type="InterPro" id="IPR029058">
    <property type="entry name" value="AB_hydrolase_fold"/>
</dbReference>
<name>A0A0F6YJK5_9BACT</name>
<dbReference type="AlphaFoldDB" id="A0A0F6YJK5"/>
<keyword evidence="1 3" id="KW-0378">Hydrolase</keyword>